<dbReference type="NCBIfam" id="TIGR01630">
    <property type="entry name" value="psiM2_ORF9"/>
    <property type="match status" value="1"/>
</dbReference>
<evidence type="ECO:0000313" key="4">
    <source>
        <dbReference type="Proteomes" id="UP000007575"/>
    </source>
</evidence>
<dbReference type="InterPro" id="IPR006517">
    <property type="entry name" value="Phage_terminase_lsu-like_C"/>
</dbReference>
<reference evidence="3 4" key="1">
    <citation type="journal article" date="2012" name="PLoS ONE">
        <title>Genome sequence and transcriptome analysis of the radioresistant bacterium Deinococcus gobiensis: insights into the extreme environmental adaptations.</title>
        <authorList>
            <person name="Yuan M."/>
            <person name="Chen M."/>
            <person name="Zhang W."/>
            <person name="Lu W."/>
            <person name="Wang J."/>
            <person name="Yang M."/>
            <person name="Zhao P."/>
            <person name="Tang R."/>
            <person name="Li X."/>
            <person name="Hao Y."/>
            <person name="Zhou Z."/>
            <person name="Zhan Y."/>
            <person name="Yu H."/>
            <person name="Teng C."/>
            <person name="Yan Y."/>
            <person name="Ping S."/>
            <person name="Wang Y."/>
            <person name="Lin M."/>
        </authorList>
    </citation>
    <scope>NUCLEOTIDE SEQUENCE [LARGE SCALE GENOMIC DNA]</scope>
    <source>
        <strain evidence="4">DSM 21396 / JCM 16679 / CGMCC 1.7299 / I-0</strain>
        <plasmid evidence="3">P2</plasmid>
    </source>
</reference>
<organism evidence="3 4">
    <name type="scientific">Deinococcus gobiensis (strain DSM 21396 / JCM 16679 / CGMCC 1.7299 / I-0)</name>
    <dbReference type="NCBI Taxonomy" id="745776"/>
    <lineage>
        <taxon>Bacteria</taxon>
        <taxon>Thermotogati</taxon>
        <taxon>Deinococcota</taxon>
        <taxon>Deinococci</taxon>
        <taxon>Deinococcales</taxon>
        <taxon>Deinococcaceae</taxon>
        <taxon>Deinococcus</taxon>
    </lineage>
</organism>
<geneLocation type="plasmid" evidence="3 4">
    <name>P2</name>
</geneLocation>
<gene>
    <name evidence="3" type="primary">terL</name>
    <name evidence="3" type="ordered locus">DGo_PB0473</name>
</gene>
<dbReference type="EMBL" id="CP002193">
    <property type="protein sequence ID" value="AFD27742.1"/>
    <property type="molecule type" value="Genomic_DNA"/>
</dbReference>
<dbReference type="Proteomes" id="UP000007575">
    <property type="component" value="Plasmid P2"/>
</dbReference>
<dbReference type="HOGENOM" id="CLU_028165_1_0_0"/>
<keyword evidence="4" id="KW-1185">Reference proteome</keyword>
<evidence type="ECO:0000259" key="2">
    <source>
        <dbReference type="Pfam" id="PF17289"/>
    </source>
</evidence>
<proteinExistence type="predicted"/>
<dbReference type="Pfam" id="PF17289">
    <property type="entry name" value="Terminase_6C"/>
    <property type="match status" value="1"/>
</dbReference>
<dbReference type="InterPro" id="IPR035421">
    <property type="entry name" value="Terminase_6C"/>
</dbReference>
<dbReference type="Gene3D" id="3.30.420.240">
    <property type="match status" value="1"/>
</dbReference>
<dbReference type="KEGG" id="dgo:DGo_PB0473"/>
<dbReference type="PATRIC" id="fig|745776.4.peg.3763"/>
<name>H8H2J5_DEIGI</name>
<dbReference type="AlphaFoldDB" id="H8H2J5"/>
<evidence type="ECO:0000256" key="1">
    <source>
        <dbReference type="ARBA" id="ARBA00022612"/>
    </source>
</evidence>
<accession>H8H2J5</accession>
<keyword evidence="1" id="KW-1188">Viral release from host cell</keyword>
<evidence type="ECO:0000313" key="3">
    <source>
        <dbReference type="EMBL" id="AFD27742.1"/>
    </source>
</evidence>
<keyword evidence="3" id="KW-0614">Plasmid</keyword>
<sequence>MIEALENLGPNEGLIITMPPRHSKTETVKAWMEWQLGQHPSIEAIYASYSVRLARTSSRSIRNEIHTGLAFPKYFGHVQLAADAQGATDWGTSEKGFFRAAGVGGSITGMGAGRAVIDDPLKDRKSAESELVREGVWEWFTSALLTRLSPNAQVVLTHTRWHPDDLAGRVLKRIEEGEDAELGGLTWTHLNLMAIYDDPLVEDPVGRSLGQPLWPERFGLKKLLGMKAANEYDFEALYQQRPRKRGGQVFSDTPLRYTQARRDDAYVVIAADTASSKRKTADYTAFAVISGWGEPDDLRGDLLEMRRGRFDLAELCAVAKDLQETYSVPIIMERTGQSQPVIEYLEMQGVLVNPVPPKGDKFTRAQPAAAAWNAGRVRLPQTAPWVTPLLSEMGAFTGTDADEHDDQVDALAYAWSELASVIQSSDYESSRVPGTRGR</sequence>
<feature type="domain" description="Terminase large subunit gp17-like C-terminal" evidence="2">
    <location>
        <begin position="269"/>
        <end position="416"/>
    </location>
</feature>
<protein>
    <submittedName>
        <fullName evidence="3">Terminase large subunit</fullName>
    </submittedName>
</protein>